<dbReference type="PANTHER" id="PTHR33527">
    <property type="entry name" value="OS07G0274300 PROTEIN"/>
    <property type="match status" value="1"/>
</dbReference>
<dbReference type="PANTHER" id="PTHR33527:SF28">
    <property type="entry name" value="GB|AAD43168.1"/>
    <property type="match status" value="1"/>
</dbReference>
<gene>
    <name evidence="1" type="ORF">POM88_006222</name>
</gene>
<evidence type="ECO:0000313" key="2">
    <source>
        <dbReference type="Proteomes" id="UP001237642"/>
    </source>
</evidence>
<dbReference type="Proteomes" id="UP001237642">
    <property type="component" value="Unassembled WGS sequence"/>
</dbReference>
<proteinExistence type="predicted"/>
<sequence>MAFPNTTPFSWNPRIEISDEEYKLFHQIDRELLSTLIHTLRRDSFDAISVVSFLLWLERNMLGSKAVEKVNRDWPNHLIDMLADQVVALLQWLKNPTLVWEMRGDISLIQELCSPDVGFVYLHHRRLQILKEKTEIVHEMAEKAFKDMFPGGVVDRSVDEGVGQGSNGGAVNVPREIEKSFFSVQVGSGSGYGHGPRVPESNVGGELTAGVPVYGDVGQGSSGGAVNVPREIEKSFFSVHVGSGSGYGHSPRVPESNVGREFAAEVPVHGLPELRSYNHDGAGFEIRGRYVGDPRELRNVNHNVGGYGSTAAGLIHGRLLHDIREAENQNIGVRLAARSVRNPPELPNNIYNGVGYQTDPRVIYVPRQLNRVNHPGLGYATAGGLVQVHREPINMPGGGAAGVFGTIGGLLQLYREAENMNGDDSDDEQIPDDDLILPNIPFGPRMGYVETDGGNPGNSRRSEMVHTRRPYTEDELSMLLSGLNVREEETGVHDDDKTVFLTFSRGYPITEPEIWGFFTRRFGNFIKAIHFEEVQEGVQALYARMVAQNCSVLPLICGVNVRTKYVINGKHVWAKKYVRKHHTPPPRLSSSTADPPPSP</sequence>
<keyword evidence="2" id="KW-1185">Reference proteome</keyword>
<organism evidence="1 2">
    <name type="scientific">Heracleum sosnowskyi</name>
    <dbReference type="NCBI Taxonomy" id="360622"/>
    <lineage>
        <taxon>Eukaryota</taxon>
        <taxon>Viridiplantae</taxon>
        <taxon>Streptophyta</taxon>
        <taxon>Embryophyta</taxon>
        <taxon>Tracheophyta</taxon>
        <taxon>Spermatophyta</taxon>
        <taxon>Magnoliopsida</taxon>
        <taxon>eudicotyledons</taxon>
        <taxon>Gunneridae</taxon>
        <taxon>Pentapetalae</taxon>
        <taxon>asterids</taxon>
        <taxon>campanulids</taxon>
        <taxon>Apiales</taxon>
        <taxon>Apiaceae</taxon>
        <taxon>Apioideae</taxon>
        <taxon>apioid superclade</taxon>
        <taxon>Tordylieae</taxon>
        <taxon>Tordyliinae</taxon>
        <taxon>Heracleum</taxon>
    </lineage>
</organism>
<accession>A0AAD8J3X4</accession>
<reference evidence="1" key="1">
    <citation type="submission" date="2023-02" db="EMBL/GenBank/DDBJ databases">
        <title>Genome of toxic invasive species Heracleum sosnowskyi carries increased number of genes despite the absence of recent whole-genome duplications.</title>
        <authorList>
            <person name="Schelkunov M."/>
            <person name="Shtratnikova V."/>
            <person name="Makarenko M."/>
            <person name="Klepikova A."/>
            <person name="Omelchenko D."/>
            <person name="Novikova G."/>
            <person name="Obukhova E."/>
            <person name="Bogdanov V."/>
            <person name="Penin A."/>
            <person name="Logacheva M."/>
        </authorList>
    </citation>
    <scope>NUCLEOTIDE SEQUENCE</scope>
    <source>
        <strain evidence="1">Hsosn_3</strain>
        <tissue evidence="1">Leaf</tissue>
    </source>
</reference>
<evidence type="ECO:0000313" key="1">
    <source>
        <dbReference type="EMBL" id="KAK1396359.1"/>
    </source>
</evidence>
<comment type="caution">
    <text evidence="1">The sequence shown here is derived from an EMBL/GenBank/DDBJ whole genome shotgun (WGS) entry which is preliminary data.</text>
</comment>
<protein>
    <submittedName>
        <fullName evidence="1">Uncharacterized protein</fullName>
    </submittedName>
</protein>
<dbReference type="AlphaFoldDB" id="A0AAD8J3X4"/>
<name>A0AAD8J3X4_9APIA</name>
<reference evidence="1" key="2">
    <citation type="submission" date="2023-05" db="EMBL/GenBank/DDBJ databases">
        <authorList>
            <person name="Schelkunov M.I."/>
        </authorList>
    </citation>
    <scope>NUCLEOTIDE SEQUENCE</scope>
    <source>
        <strain evidence="1">Hsosn_3</strain>
        <tissue evidence="1">Leaf</tissue>
    </source>
</reference>
<dbReference type="EMBL" id="JAUIZM010000002">
    <property type="protein sequence ID" value="KAK1396359.1"/>
    <property type="molecule type" value="Genomic_DNA"/>
</dbReference>